<evidence type="ECO:0000313" key="2">
    <source>
        <dbReference type="EMBL" id="CDX01878.1"/>
    </source>
</evidence>
<feature type="chain" id="PRO_5038290388" evidence="1">
    <location>
        <begin position="22"/>
        <end position="330"/>
    </location>
</feature>
<dbReference type="EMBL" id="LOCK01000028">
    <property type="protein sequence ID" value="KTE91264.1"/>
    <property type="molecule type" value="Genomic_DNA"/>
</dbReference>
<dbReference type="PATRIC" id="fig|49338.4.peg.2143"/>
<dbReference type="OrthoDB" id="2612216at2"/>
<dbReference type="PROSITE" id="PS51257">
    <property type="entry name" value="PROKAR_LIPOPROTEIN"/>
    <property type="match status" value="1"/>
</dbReference>
<evidence type="ECO:0000313" key="4">
    <source>
        <dbReference type="Proteomes" id="UP000054623"/>
    </source>
</evidence>
<evidence type="ECO:0000313" key="3">
    <source>
        <dbReference type="EMBL" id="KTE91264.1"/>
    </source>
</evidence>
<proteinExistence type="predicted"/>
<dbReference type="OMA" id="WKIDANE"/>
<name>A0A098AZ66_DESHA</name>
<evidence type="ECO:0000256" key="1">
    <source>
        <dbReference type="SAM" id="SignalP"/>
    </source>
</evidence>
<sequence length="330" mass="36229">MKKFLFLFLLIPLVLSLAACGGEGVTAKKGETAEQSVEKALNAIKAADIEAASKYIDYNEIVNAGSTGTPDTEDEKKSEEMSKAILKNIEYKILESSEEEKTAVVKTEITNLDMSNVMAEFISQLFSLAFSGLNEEQLNEKSFEIFTNLVSSETKTVTKTVDINLSKSEEGWRIVGDDALADALTGGLVSFSDSMNGNNENSGNSDTDKLQEISNWLIGKVWNEGFVDIQHYIARGKSSTGQTLDIEFTLEQLDATMKKKADYDSFIGGLAEEQYSQIKSIWGRLSPEIDSLYDQIKGTPPVANDASNSFDTGKLEQYMDAFTDAVDDLN</sequence>
<reference evidence="3 4" key="2">
    <citation type="submission" date="2015-12" db="EMBL/GenBank/DDBJ databases">
        <title>Draft Genome Sequence of Desulfitobacterium hafniense Strain DH, a Sulfate-reducing Bacterium Isolated from Paddy Soils.</title>
        <authorList>
            <person name="Bao P."/>
            <person name="Zhang X."/>
            <person name="Li G."/>
        </authorList>
    </citation>
    <scope>NUCLEOTIDE SEQUENCE [LARGE SCALE GENOMIC DNA]</scope>
    <source>
        <strain evidence="3 4">DH</strain>
    </source>
</reference>
<accession>A0A098AZ66</accession>
<feature type="signal peptide" evidence="1">
    <location>
        <begin position="1"/>
        <end position="21"/>
    </location>
</feature>
<dbReference type="EMBL" id="LK996017">
    <property type="protein sequence ID" value="CDX01878.1"/>
    <property type="molecule type" value="Genomic_DNA"/>
</dbReference>
<dbReference type="RefSeq" id="WP_005812091.1">
    <property type="nucleotide sequence ID" value="NZ_CABKQQ010000036.1"/>
</dbReference>
<reference evidence="2" key="1">
    <citation type="submission" date="2014-07" db="EMBL/GenBank/DDBJ databases">
        <authorList>
            <person name="Hornung V.Bastian."/>
        </authorList>
    </citation>
    <scope>NUCLEOTIDE SEQUENCE</scope>
    <source>
        <strain evidence="2">PCE-S</strain>
    </source>
</reference>
<keyword evidence="1" id="KW-0732">Signal</keyword>
<dbReference type="Proteomes" id="UP000054623">
    <property type="component" value="Unassembled WGS sequence"/>
</dbReference>
<keyword evidence="2" id="KW-0449">Lipoprotein</keyword>
<gene>
    <name evidence="3" type="ORF">AT727_06620</name>
    <name evidence="2" type="ORF">DPCES_1991</name>
</gene>
<protein>
    <submittedName>
        <fullName evidence="2">Prokaryotic membrane lipoprotein lipid attachment site profile</fullName>
    </submittedName>
</protein>
<dbReference type="AlphaFoldDB" id="A0A098AZ66"/>
<organism evidence="2">
    <name type="scientific">Desulfitobacterium hafniense</name>
    <name type="common">Desulfitobacterium frappieri</name>
    <dbReference type="NCBI Taxonomy" id="49338"/>
    <lineage>
        <taxon>Bacteria</taxon>
        <taxon>Bacillati</taxon>
        <taxon>Bacillota</taxon>
        <taxon>Clostridia</taxon>
        <taxon>Eubacteriales</taxon>
        <taxon>Desulfitobacteriaceae</taxon>
        <taxon>Desulfitobacterium</taxon>
    </lineage>
</organism>